<feature type="compositionally biased region" description="Low complexity" evidence="1">
    <location>
        <begin position="100"/>
        <end position="120"/>
    </location>
</feature>
<protein>
    <submittedName>
        <fullName evidence="2">Uncharacterized protein</fullName>
    </submittedName>
</protein>
<feature type="region of interest" description="Disordered" evidence="1">
    <location>
        <begin position="83"/>
        <end position="120"/>
    </location>
</feature>
<dbReference type="AlphaFoldDB" id="A0A8H7DD39"/>
<dbReference type="Proteomes" id="UP000623467">
    <property type="component" value="Unassembled WGS sequence"/>
</dbReference>
<feature type="compositionally biased region" description="Polar residues" evidence="1">
    <location>
        <begin position="160"/>
        <end position="178"/>
    </location>
</feature>
<dbReference type="OrthoDB" id="2906612at2759"/>
<evidence type="ECO:0000313" key="3">
    <source>
        <dbReference type="Proteomes" id="UP000623467"/>
    </source>
</evidence>
<feature type="region of interest" description="Disordered" evidence="1">
    <location>
        <begin position="160"/>
        <end position="237"/>
    </location>
</feature>
<accession>A0A8H7DD39</accession>
<feature type="compositionally biased region" description="Acidic residues" evidence="1">
    <location>
        <begin position="456"/>
        <end position="476"/>
    </location>
</feature>
<evidence type="ECO:0000313" key="2">
    <source>
        <dbReference type="EMBL" id="KAF7367181.1"/>
    </source>
</evidence>
<reference evidence="2" key="1">
    <citation type="submission" date="2020-05" db="EMBL/GenBank/DDBJ databases">
        <title>Mycena genomes resolve the evolution of fungal bioluminescence.</title>
        <authorList>
            <person name="Tsai I.J."/>
        </authorList>
    </citation>
    <scope>NUCLEOTIDE SEQUENCE</scope>
    <source>
        <strain evidence="2">160909Yilan</strain>
    </source>
</reference>
<feature type="compositionally biased region" description="Polar residues" evidence="1">
    <location>
        <begin position="227"/>
        <end position="236"/>
    </location>
</feature>
<feature type="region of interest" description="Disordered" evidence="1">
    <location>
        <begin position="442"/>
        <end position="504"/>
    </location>
</feature>
<proteinExistence type="predicted"/>
<feature type="compositionally biased region" description="Basic and acidic residues" evidence="1">
    <location>
        <begin position="179"/>
        <end position="189"/>
    </location>
</feature>
<gene>
    <name evidence="2" type="ORF">MSAN_00978000</name>
</gene>
<evidence type="ECO:0000256" key="1">
    <source>
        <dbReference type="SAM" id="MobiDB-lite"/>
    </source>
</evidence>
<feature type="compositionally biased region" description="Low complexity" evidence="1">
    <location>
        <begin position="486"/>
        <end position="496"/>
    </location>
</feature>
<sequence>MLFISSRIAAPEYPGHSAGSECSMLRFLQLNFFRLLDSHSFLNTTHNPLSDTMDHNSLPPMDPSMLVAAFASLVQQHFTTPQASLAGPGIPPSQVPPATLPSLAALSPSEAPASAPAPRASAYVSSRHALAGIPASARGHPSPATATSQYQPFLGTSTLAVPMAGNSNQPRLSGQSRARSNDRPSRSEVSEANYTRNLAINTHFPSTASLPPRQRRRARGRAAGTPTLPTADTSPASVLDIDPSSGQQLMKLDIHVYLHTSNISHLHVPVNLADSFEMYLRDRDLFFSYSLPADTKVIDVATKVAGDMTASPTKWSFAELSPALRQHLRRHETLHLQILGLVNRGVPRPRDGCIGLRPHATDSSLTLFDLLNKRNTTIFSKPDTCIRKSRLILRFSVASAGITGLANIQPFYHISLRQDRPRRRHSCLPSMMHSLFSVKNEAKTDMRSWTPPDCFSDGETDEEMEVEDSLFGDDAENLPPTPTPHPQATAPAQAGPSGQFNDQTDKATAAPLSSLSLQAGPTEQASSSSSLQQASSAVSGDTQTYVSSPLWASAWVPIAGQYRDVYRASDYPQAIFTKACGTVPTNLVVSGRDVTGLAHNLIAAIKAAAAIGDFTQILSPRRTFNIDREDENFLSTGEGVEREVIFTAFSEFTSHAGTWFLPRFDSRCSIATTMSLAASSLVNTHRRDSLVVLGCLTALMLIHGLAPEPISPALLQYAANKCDIRSLTREFVGEWHPDLRAMLDSWINMGPTGDLTRFQQHFSIYHDIQAMLKVSSLQSRDLRQHEAVAVDMLHTALIGPHPPTHTELRAFFFGFRMPTRSGFDFTEVLRSAPEGSASLLSRLWISIIHDFSSLQSHMSTVFLSRPTLERLVGQDTTNPILGMSQFDLLCEFLQGTGVPCPELFDEAKPRFSPLIPLDEIDSPAFRSRALCWATTGSPHVEFDDSKQLMVHFVDDQDTVYHSNPTVRAALMKMGTVSFRSCFREARIPVLHLIDLCSQSYPARDVAGNPTEPHTLKQAIESWLLIEILGNIGNHTIL</sequence>
<feature type="compositionally biased region" description="Polar residues" evidence="1">
    <location>
        <begin position="190"/>
        <end position="209"/>
    </location>
</feature>
<name>A0A8H7DD39_9AGAR</name>
<feature type="compositionally biased region" description="Pro residues" evidence="1">
    <location>
        <begin position="89"/>
        <end position="99"/>
    </location>
</feature>
<organism evidence="2 3">
    <name type="scientific">Mycena sanguinolenta</name>
    <dbReference type="NCBI Taxonomy" id="230812"/>
    <lineage>
        <taxon>Eukaryota</taxon>
        <taxon>Fungi</taxon>
        <taxon>Dikarya</taxon>
        <taxon>Basidiomycota</taxon>
        <taxon>Agaricomycotina</taxon>
        <taxon>Agaricomycetes</taxon>
        <taxon>Agaricomycetidae</taxon>
        <taxon>Agaricales</taxon>
        <taxon>Marasmiineae</taxon>
        <taxon>Mycenaceae</taxon>
        <taxon>Mycena</taxon>
    </lineage>
</organism>
<keyword evidence="3" id="KW-1185">Reference proteome</keyword>
<comment type="caution">
    <text evidence="2">The sequence shown here is derived from an EMBL/GenBank/DDBJ whole genome shotgun (WGS) entry which is preliminary data.</text>
</comment>
<dbReference type="EMBL" id="JACAZH010000006">
    <property type="protein sequence ID" value="KAF7367181.1"/>
    <property type="molecule type" value="Genomic_DNA"/>
</dbReference>